<name>A0ABV6Y5M5_9HYPH</name>
<keyword evidence="5" id="KW-0597">Phosphoprotein</keyword>
<keyword evidence="7" id="KW-0285">Flavoprotein</keyword>
<dbReference type="CDD" id="cd00130">
    <property type="entry name" value="PAS"/>
    <property type="match status" value="1"/>
</dbReference>
<keyword evidence="8" id="KW-0288">FMN</keyword>
<dbReference type="InterPro" id="IPR001610">
    <property type="entry name" value="PAC"/>
</dbReference>
<evidence type="ECO:0000256" key="15">
    <source>
        <dbReference type="ARBA" id="ARBA00023026"/>
    </source>
</evidence>
<evidence type="ECO:0000256" key="3">
    <source>
        <dbReference type="ARBA" id="ARBA00021740"/>
    </source>
</evidence>
<dbReference type="Pfam" id="PF08447">
    <property type="entry name" value="PAS_3"/>
    <property type="match status" value="1"/>
</dbReference>
<dbReference type="GO" id="GO:0004673">
    <property type="term" value="F:protein histidine kinase activity"/>
    <property type="evidence" value="ECO:0007669"/>
    <property type="project" value="UniProtKB-EC"/>
</dbReference>
<keyword evidence="14" id="KW-0157">Chromophore</keyword>
<keyword evidence="11" id="KW-0547">Nucleotide-binding</keyword>
<feature type="domain" description="PAC" evidence="17">
    <location>
        <begin position="264"/>
        <end position="317"/>
    </location>
</feature>
<evidence type="ECO:0000256" key="2">
    <source>
        <dbReference type="ARBA" id="ARBA00012438"/>
    </source>
</evidence>
<dbReference type="EC" id="2.7.13.3" evidence="2"/>
<dbReference type="PANTHER" id="PTHR41523">
    <property type="entry name" value="TWO-COMPONENT SYSTEM SENSOR PROTEIN"/>
    <property type="match status" value="1"/>
</dbReference>
<gene>
    <name evidence="18" type="ORF">ACETIH_07590</name>
</gene>
<dbReference type="Pfam" id="PF07536">
    <property type="entry name" value="HWE_HK"/>
    <property type="match status" value="1"/>
</dbReference>
<dbReference type="InterPro" id="IPR036890">
    <property type="entry name" value="HATPase_C_sf"/>
</dbReference>
<keyword evidence="19" id="KW-1185">Reference proteome</keyword>
<dbReference type="NCBIfam" id="TIGR00229">
    <property type="entry name" value="sensory_box"/>
    <property type="match status" value="1"/>
</dbReference>
<comment type="catalytic activity">
    <reaction evidence="1">
        <text>ATP + protein L-histidine = ADP + protein N-phospho-L-histidine.</text>
        <dbReference type="EC" id="2.7.13.3"/>
    </reaction>
</comment>
<evidence type="ECO:0000256" key="13">
    <source>
        <dbReference type="ARBA" id="ARBA00022840"/>
    </source>
</evidence>
<keyword evidence="9 18" id="KW-0808">Transferase</keyword>
<dbReference type="PANTHER" id="PTHR41523:SF7">
    <property type="entry name" value="HISTIDINE KINASE"/>
    <property type="match status" value="1"/>
</dbReference>
<evidence type="ECO:0000256" key="5">
    <source>
        <dbReference type="ARBA" id="ARBA00022553"/>
    </source>
</evidence>
<dbReference type="RefSeq" id="WP_377029290.1">
    <property type="nucleotide sequence ID" value="NZ_JBHOMY010000018.1"/>
</dbReference>
<evidence type="ECO:0000256" key="16">
    <source>
        <dbReference type="ARBA" id="ARBA00023170"/>
    </source>
</evidence>
<evidence type="ECO:0000259" key="17">
    <source>
        <dbReference type="PROSITE" id="PS50113"/>
    </source>
</evidence>
<evidence type="ECO:0000256" key="12">
    <source>
        <dbReference type="ARBA" id="ARBA00022777"/>
    </source>
</evidence>
<evidence type="ECO:0000256" key="14">
    <source>
        <dbReference type="ARBA" id="ARBA00022991"/>
    </source>
</evidence>
<evidence type="ECO:0000256" key="6">
    <source>
        <dbReference type="ARBA" id="ARBA00022606"/>
    </source>
</evidence>
<reference evidence="18 19" key="1">
    <citation type="submission" date="2024-09" db="EMBL/GenBank/DDBJ databases">
        <title>Nodulacao em especies de Leguminosae Basais da Amazonia e Caracterizacao dos Rizobios e Bacterias Associadas aos Nodulos.</title>
        <authorList>
            <person name="Jambeiro I.C.A."/>
            <person name="Lopes I.S."/>
            <person name="Aguiar E.R.G.R."/>
            <person name="Santos A.F.J."/>
            <person name="Dos Santos J.M.F."/>
            <person name="Gross E."/>
        </authorList>
    </citation>
    <scope>NUCLEOTIDE SEQUENCE [LARGE SCALE GENOMIC DNA]</scope>
    <source>
        <strain evidence="18 19">BRUESC1165</strain>
    </source>
</reference>
<keyword evidence="15" id="KW-0843">Virulence</keyword>
<accession>A0ABV6Y5M5</accession>
<keyword evidence="4" id="KW-0600">Photoreceptor protein</keyword>
<dbReference type="Gene3D" id="3.30.450.20">
    <property type="entry name" value="PAS domain"/>
    <property type="match status" value="2"/>
</dbReference>
<dbReference type="SUPFAM" id="SSF55874">
    <property type="entry name" value="ATPase domain of HSP90 chaperone/DNA topoisomerase II/histidine kinase"/>
    <property type="match status" value="1"/>
</dbReference>
<proteinExistence type="predicted"/>
<comment type="caution">
    <text evidence="18">The sequence shown here is derived from an EMBL/GenBank/DDBJ whole genome shotgun (WGS) entry which is preliminary data.</text>
</comment>
<keyword evidence="6" id="KW-0716">Sensory transduction</keyword>
<dbReference type="InterPro" id="IPR000700">
    <property type="entry name" value="PAS-assoc_C"/>
</dbReference>
<keyword evidence="13" id="KW-0067">ATP-binding</keyword>
<dbReference type="Proteomes" id="UP001593940">
    <property type="component" value="Unassembled WGS sequence"/>
</dbReference>
<dbReference type="Gene3D" id="2.10.70.100">
    <property type="match status" value="1"/>
</dbReference>
<dbReference type="InterPro" id="IPR011102">
    <property type="entry name" value="Sig_transdc_His_kinase_HWE"/>
</dbReference>
<dbReference type="SMART" id="SM00086">
    <property type="entry name" value="PAC"/>
    <property type="match status" value="1"/>
</dbReference>
<dbReference type="SMART" id="SM00911">
    <property type="entry name" value="HWE_HK"/>
    <property type="match status" value="1"/>
</dbReference>
<evidence type="ECO:0000256" key="9">
    <source>
        <dbReference type="ARBA" id="ARBA00022679"/>
    </source>
</evidence>
<keyword evidence="16" id="KW-0675">Receptor</keyword>
<sequence length="515" mass="57096">MGKATSAEAALLLRHSHVELSSQAPDRSSWPSGGGEMGARIRGYDWNATPLGPIEDWPQSLKTAVGIMLTTRHPVFILWGPELICLYNDAYAASLGPEKHPFTLGTPAPIAWPEAYPIVEPELKQVMAGGEATWQEDYLVPIHRYGRMEEVYWTYSYGPIHNASAPNGVGGVLALIKETTHSVMAQRRSEERLRLAVAAGQLGEWELDLETDTSVRAIRHDQIFGYDQPLDEWGFEAFISHVLPEDRQQVEEKFRAAAATGSAWHLECRIQRANDGTIRWIEARGQPQRAADGRITKIYGIVGDITERKQVEEHQQILINELNHRVKNTLATVHSIATQTLRSTETAGEARGAIEGRLLALSRAHDVLTRENWEGASLKEVVAEAIAPYSHVHDNRLHAAGPDVHLVPRMALALAMALQELATNAVKYGALSNATGEVRIEWTLMRESYEPRLRLMWVERGGPPVEPPTRQGFGTRLLERSLASELNGNVSIEFLPTGLVCTVDAPLPSDQIVSW</sequence>
<evidence type="ECO:0000256" key="8">
    <source>
        <dbReference type="ARBA" id="ARBA00022643"/>
    </source>
</evidence>
<dbReference type="EMBL" id="JBHOMY010000018">
    <property type="protein sequence ID" value="MFC1456576.1"/>
    <property type="molecule type" value="Genomic_DNA"/>
</dbReference>
<keyword evidence="12 18" id="KW-0418">Kinase</keyword>
<protein>
    <recommendedName>
        <fullName evidence="3">Blue-light-activated histidine kinase</fullName>
        <ecNumber evidence="2">2.7.13.3</ecNumber>
    </recommendedName>
</protein>
<evidence type="ECO:0000256" key="1">
    <source>
        <dbReference type="ARBA" id="ARBA00000085"/>
    </source>
</evidence>
<keyword evidence="10" id="KW-0677">Repeat</keyword>
<evidence type="ECO:0000256" key="4">
    <source>
        <dbReference type="ARBA" id="ARBA00022543"/>
    </source>
</evidence>
<evidence type="ECO:0000256" key="7">
    <source>
        <dbReference type="ARBA" id="ARBA00022630"/>
    </source>
</evidence>
<evidence type="ECO:0000313" key="19">
    <source>
        <dbReference type="Proteomes" id="UP001593940"/>
    </source>
</evidence>
<evidence type="ECO:0000256" key="11">
    <source>
        <dbReference type="ARBA" id="ARBA00022741"/>
    </source>
</evidence>
<dbReference type="InterPro" id="IPR000014">
    <property type="entry name" value="PAS"/>
</dbReference>
<dbReference type="InterPro" id="IPR035965">
    <property type="entry name" value="PAS-like_dom_sf"/>
</dbReference>
<dbReference type="SUPFAM" id="SSF55785">
    <property type="entry name" value="PYP-like sensor domain (PAS domain)"/>
    <property type="match status" value="1"/>
</dbReference>
<evidence type="ECO:0000313" key="18">
    <source>
        <dbReference type="EMBL" id="MFC1456576.1"/>
    </source>
</evidence>
<dbReference type="Gene3D" id="3.30.565.10">
    <property type="entry name" value="Histidine kinase-like ATPase, C-terminal domain"/>
    <property type="match status" value="1"/>
</dbReference>
<organism evidence="18 19">
    <name type="scientific">Microvirga arabica</name>
    <dbReference type="NCBI Taxonomy" id="1128671"/>
    <lineage>
        <taxon>Bacteria</taxon>
        <taxon>Pseudomonadati</taxon>
        <taxon>Pseudomonadota</taxon>
        <taxon>Alphaproteobacteria</taxon>
        <taxon>Hyphomicrobiales</taxon>
        <taxon>Methylobacteriaceae</taxon>
        <taxon>Microvirga</taxon>
    </lineage>
</organism>
<dbReference type="InterPro" id="IPR013655">
    <property type="entry name" value="PAS_fold_3"/>
</dbReference>
<evidence type="ECO:0000256" key="10">
    <source>
        <dbReference type="ARBA" id="ARBA00022737"/>
    </source>
</evidence>
<dbReference type="PROSITE" id="PS50113">
    <property type="entry name" value="PAC"/>
    <property type="match status" value="1"/>
</dbReference>